<evidence type="ECO:0000313" key="2">
    <source>
        <dbReference type="EMBL" id="QXT57815.1"/>
    </source>
</evidence>
<evidence type="ECO:0000256" key="1">
    <source>
        <dbReference type="SAM" id="Phobius"/>
    </source>
</evidence>
<name>A0A8F6UAC7_9VIRU</name>
<feature type="transmembrane region" description="Helical" evidence="1">
    <location>
        <begin position="50"/>
        <end position="69"/>
    </location>
</feature>
<keyword evidence="1" id="KW-0812">Transmembrane</keyword>
<feature type="transmembrane region" description="Helical" evidence="1">
    <location>
        <begin position="19"/>
        <end position="43"/>
    </location>
</feature>
<keyword evidence="1" id="KW-1133">Transmembrane helix</keyword>
<organism evidence="2">
    <name type="scientific">Rhinella marina erythrocytic-like virus</name>
    <dbReference type="NCBI Taxonomy" id="2859906"/>
    <lineage>
        <taxon>Viruses</taxon>
        <taxon>Varidnaviria</taxon>
        <taxon>Bamfordvirae</taxon>
        <taxon>Nucleocytoviricota</taxon>
        <taxon>Megaviricetes</taxon>
        <taxon>Pimascovirales</taxon>
        <taxon>Pimascovirales incertae sedis</taxon>
        <taxon>Iridoviridae</taxon>
    </lineage>
</organism>
<dbReference type="EMBL" id="MW582938">
    <property type="protein sequence ID" value="QXT57815.1"/>
    <property type="molecule type" value="Genomic_DNA"/>
</dbReference>
<keyword evidence="1" id="KW-0472">Membrane</keyword>
<sequence length="126" mass="14572">MLCFTTRILFFHNKTDMMWINFCIHLGFTLGVILIISLVLYFMRNCIKSLLTICVIIILLAFAATTILVPPCILLSSIEDSNNTTYKFGIYVVNPEEKWSTMNVSIDKNCTFTNFYKDFTFISKLQ</sequence>
<proteinExistence type="predicted"/>
<accession>A0A8F6UAC7</accession>
<reference evidence="2" key="1">
    <citation type="submission" date="2021-02" db="EMBL/GenBank/DDBJ databases">
        <title>Distinct virome patterns of the invasive cane toad (Rhinella marina) across its native and introduced ranges.</title>
        <authorList>
            <person name="Russo A.G."/>
            <person name="Harding E.F."/>
            <person name="Yan G.J."/>
            <person name="Selechnik D."/>
            <person name="Ducatez S."/>
            <person name="DeVore J.L."/>
            <person name="Zhou J."/>
            <person name="Sarma R.R."/>
            <person name="Lee Y.P."/>
            <person name="Richardson M.F."/>
            <person name="Shine R."/>
            <person name="Rollins L.A."/>
            <person name="White P.A."/>
        </authorList>
    </citation>
    <scope>NUCLEOTIDE SEQUENCE</scope>
</reference>
<protein>
    <submittedName>
        <fullName evidence="2">Uncharacterized protein</fullName>
    </submittedName>
</protein>